<evidence type="ECO:0000313" key="2">
    <source>
        <dbReference type="EMBL" id="TXJ33551.1"/>
    </source>
</evidence>
<organism evidence="2 3">
    <name type="scientific">Brachyspira aalborgi</name>
    <dbReference type="NCBI Taxonomy" id="29522"/>
    <lineage>
        <taxon>Bacteria</taxon>
        <taxon>Pseudomonadati</taxon>
        <taxon>Spirochaetota</taxon>
        <taxon>Spirochaetia</taxon>
        <taxon>Brachyspirales</taxon>
        <taxon>Brachyspiraceae</taxon>
        <taxon>Brachyspira</taxon>
    </lineage>
</organism>
<gene>
    <name evidence="2" type="ORF">EPJ69_04010</name>
</gene>
<evidence type="ECO:0000313" key="3">
    <source>
        <dbReference type="Proteomes" id="UP000324707"/>
    </source>
</evidence>
<protein>
    <recommendedName>
        <fullName evidence="4">DUF3311 domain-containing protein</fullName>
    </recommendedName>
</protein>
<dbReference type="EMBL" id="SAXX01000011">
    <property type="protein sequence ID" value="TXJ33551.1"/>
    <property type="molecule type" value="Genomic_DNA"/>
</dbReference>
<comment type="caution">
    <text evidence="2">The sequence shown here is derived from an EMBL/GenBank/DDBJ whole genome shotgun (WGS) entry which is preliminary data.</text>
</comment>
<keyword evidence="1" id="KW-1133">Transmembrane helix</keyword>
<dbReference type="AlphaFoldDB" id="A0A5C8E9G5"/>
<dbReference type="Proteomes" id="UP000324707">
    <property type="component" value="Unassembled WGS sequence"/>
</dbReference>
<dbReference type="RefSeq" id="WP_147736275.1">
    <property type="nucleotide sequence ID" value="NZ_SAXX01000011.1"/>
</dbReference>
<name>A0A5C8E9G5_9SPIR</name>
<evidence type="ECO:0000256" key="1">
    <source>
        <dbReference type="SAM" id="Phobius"/>
    </source>
</evidence>
<keyword evidence="1" id="KW-0812">Transmembrane</keyword>
<proteinExistence type="predicted"/>
<accession>A0A5C8E9G5</accession>
<evidence type="ECO:0008006" key="4">
    <source>
        <dbReference type="Google" id="ProtNLM"/>
    </source>
</evidence>
<reference evidence="2 3" key="1">
    <citation type="journal article" date="1992" name="Lakartidningen">
        <title>[Penicillin V and not amoxicillin is the first choice preparation in acute otitis].</title>
        <authorList>
            <person name="Kamme C."/>
            <person name="Lundgren K."/>
            <person name="Prellner K."/>
        </authorList>
    </citation>
    <scope>NUCLEOTIDE SEQUENCE [LARGE SCALE GENOMIC DNA]</scope>
    <source>
        <strain evidence="2 3">PC5538III-lc</strain>
    </source>
</reference>
<keyword evidence="1" id="KW-0472">Membrane</keyword>
<feature type="transmembrane region" description="Helical" evidence="1">
    <location>
        <begin position="33"/>
        <end position="57"/>
    </location>
</feature>
<sequence length="73" mass="8537">MSKLIKTLFVLFNICYFAFDYIIVTIIPNPILFGWLPLQLCILLFLPVPAAIIWGLYFNAFFNTQKNVDYSKK</sequence>
<feature type="transmembrane region" description="Helical" evidence="1">
    <location>
        <begin position="7"/>
        <end position="27"/>
    </location>
</feature>